<feature type="transmembrane region" description="Helical" evidence="12">
    <location>
        <begin position="46"/>
        <end position="67"/>
    </location>
</feature>
<dbReference type="Pfam" id="PF01036">
    <property type="entry name" value="Bac_rhodopsin"/>
    <property type="match status" value="1"/>
</dbReference>
<dbReference type="PANTHER" id="PTHR28286:SF1">
    <property type="entry name" value="30 KDA HEAT SHOCK PROTEIN-RELATED"/>
    <property type="match status" value="1"/>
</dbReference>
<dbReference type="GO" id="GO:0005216">
    <property type="term" value="F:monoatomic ion channel activity"/>
    <property type="evidence" value="ECO:0007669"/>
    <property type="project" value="InterPro"/>
</dbReference>
<protein>
    <submittedName>
        <fullName evidence="13">Bacteriorhodopsin</fullName>
    </submittedName>
</protein>
<keyword evidence="9 12" id="KW-0472">Membrane</keyword>
<dbReference type="GO" id="GO:0005783">
    <property type="term" value="C:endoplasmic reticulum"/>
    <property type="evidence" value="ECO:0007669"/>
    <property type="project" value="TreeGrafter"/>
</dbReference>
<keyword evidence="6" id="KW-0681">Retinal protein</keyword>
<dbReference type="GO" id="GO:0005886">
    <property type="term" value="C:plasma membrane"/>
    <property type="evidence" value="ECO:0007669"/>
    <property type="project" value="TreeGrafter"/>
</dbReference>
<comment type="caution">
    <text evidence="13">The sequence shown here is derived from an EMBL/GenBank/DDBJ whole genome shotgun (WGS) entry which is preliminary data.</text>
</comment>
<evidence type="ECO:0000256" key="11">
    <source>
        <dbReference type="SAM" id="MobiDB-lite"/>
    </source>
</evidence>
<evidence type="ECO:0000256" key="1">
    <source>
        <dbReference type="ARBA" id="ARBA00004141"/>
    </source>
</evidence>
<feature type="transmembrane region" description="Helical" evidence="12">
    <location>
        <begin position="74"/>
        <end position="93"/>
    </location>
</feature>
<evidence type="ECO:0000256" key="10">
    <source>
        <dbReference type="ARBA" id="ARBA00023170"/>
    </source>
</evidence>
<sequence length="267" mass="29386">MGGHLHLSIPAIMSWLEKRNDAIQVNPNTQNNKHVDIAITVRGSDFYFAICAVMGFVALGVMAASAMKPRTDRIFFYITAAINTTACIAYFAMGSNLGWTPIDVEWQRTWSQVAGVNRLVGALVKSRYKWGFWAFGTVAMFAIFWNLAIEGRKHAKHLGSDIARTYTICGCLTLFIWLCYPICWGVSEGANVIPPDSEAVFYGVLDFLAKPVFSIALIIGHWNINPGRMGLKLRDYDEDPDYFGPKNGAEAAKERTNGSSSGVDGGA</sequence>
<keyword evidence="5 12" id="KW-0812">Transmembrane</keyword>
<evidence type="ECO:0000256" key="6">
    <source>
        <dbReference type="ARBA" id="ARBA00022925"/>
    </source>
</evidence>
<evidence type="ECO:0000256" key="2">
    <source>
        <dbReference type="ARBA" id="ARBA00008130"/>
    </source>
</evidence>
<evidence type="ECO:0000313" key="13">
    <source>
        <dbReference type="EMBL" id="THW68701.1"/>
    </source>
</evidence>
<reference evidence="13 14" key="1">
    <citation type="submission" date="2018-10" db="EMBL/GenBank/DDBJ databases">
        <title>Fifty Aureobasidium pullulans genomes reveal a recombining polyextremotolerant generalist.</title>
        <authorList>
            <person name="Gostincar C."/>
            <person name="Turk M."/>
            <person name="Zajc J."/>
            <person name="Gunde-Cimerman N."/>
        </authorList>
    </citation>
    <scope>NUCLEOTIDE SEQUENCE [LARGE SCALE GENOMIC DNA]</scope>
    <source>
        <strain evidence="13 14">EXF-10659</strain>
    </source>
</reference>
<feature type="transmembrane region" description="Helical" evidence="12">
    <location>
        <begin position="130"/>
        <end position="148"/>
    </location>
</feature>
<evidence type="ECO:0000256" key="3">
    <source>
        <dbReference type="ARBA" id="ARBA00022543"/>
    </source>
</evidence>
<dbReference type="Proteomes" id="UP000308802">
    <property type="component" value="Unassembled WGS sequence"/>
</dbReference>
<dbReference type="InterPro" id="IPR043476">
    <property type="entry name" value="Yro2-like_7TM"/>
</dbReference>
<proteinExistence type="inferred from homology"/>
<dbReference type="SMART" id="SM01021">
    <property type="entry name" value="Bac_rhodopsin"/>
    <property type="match status" value="1"/>
</dbReference>
<keyword evidence="7 12" id="KW-1133">Transmembrane helix</keyword>
<keyword evidence="10" id="KW-0675">Receptor</keyword>
<keyword evidence="3" id="KW-0600">Photoreceptor protein</keyword>
<gene>
    <name evidence="13" type="ORF">D6D19_08816</name>
</gene>
<evidence type="ECO:0000313" key="14">
    <source>
        <dbReference type="Proteomes" id="UP000308802"/>
    </source>
</evidence>
<dbReference type="GO" id="GO:0007602">
    <property type="term" value="P:phototransduction"/>
    <property type="evidence" value="ECO:0007669"/>
    <property type="project" value="UniProtKB-KW"/>
</dbReference>
<evidence type="ECO:0000256" key="5">
    <source>
        <dbReference type="ARBA" id="ARBA00022692"/>
    </source>
</evidence>
<dbReference type="Gene3D" id="1.20.1070.10">
    <property type="entry name" value="Rhodopsin 7-helix transmembrane proteins"/>
    <property type="match status" value="2"/>
</dbReference>
<evidence type="ECO:0000256" key="4">
    <source>
        <dbReference type="ARBA" id="ARBA00022606"/>
    </source>
</evidence>
<dbReference type="PROSITE" id="PS00327">
    <property type="entry name" value="BACTERIAL_OPSIN_RET"/>
    <property type="match status" value="1"/>
</dbReference>
<keyword evidence="8" id="KW-0157">Chromophore</keyword>
<dbReference type="CDD" id="cd15239">
    <property type="entry name" value="7tm_YRO2_fungal-like"/>
    <property type="match status" value="1"/>
</dbReference>
<dbReference type="InterPro" id="IPR001425">
    <property type="entry name" value="Arc/bac/fun_rhodopsins"/>
</dbReference>
<feature type="region of interest" description="Disordered" evidence="11">
    <location>
        <begin position="244"/>
        <end position="267"/>
    </location>
</feature>
<evidence type="ECO:0000256" key="12">
    <source>
        <dbReference type="SAM" id="Phobius"/>
    </source>
</evidence>
<comment type="subcellular location">
    <subcellularLocation>
        <location evidence="1">Membrane</location>
        <topology evidence="1">Multi-pass membrane protein</topology>
    </subcellularLocation>
</comment>
<feature type="compositionally biased region" description="Polar residues" evidence="11">
    <location>
        <begin position="257"/>
        <end position="267"/>
    </location>
</feature>
<dbReference type="PANTHER" id="PTHR28286">
    <property type="match status" value="1"/>
</dbReference>
<keyword evidence="4" id="KW-0716">Sensory transduction</keyword>
<evidence type="ECO:0000256" key="7">
    <source>
        <dbReference type="ARBA" id="ARBA00022989"/>
    </source>
</evidence>
<dbReference type="InterPro" id="IPR018229">
    <property type="entry name" value="Rhodopsin_retinal_BS"/>
</dbReference>
<dbReference type="AlphaFoldDB" id="A0A4S8ZR52"/>
<name>A0A4S8ZR52_AURPU</name>
<evidence type="ECO:0000256" key="9">
    <source>
        <dbReference type="ARBA" id="ARBA00023136"/>
    </source>
</evidence>
<comment type="similarity">
    <text evidence="2">Belongs to the archaeal/bacterial/fungal opsin family.</text>
</comment>
<feature type="transmembrane region" description="Helical" evidence="12">
    <location>
        <begin position="199"/>
        <end position="224"/>
    </location>
</feature>
<dbReference type="GO" id="GO:0009881">
    <property type="term" value="F:photoreceptor activity"/>
    <property type="evidence" value="ECO:0007669"/>
    <property type="project" value="UniProtKB-KW"/>
</dbReference>
<dbReference type="SUPFAM" id="SSF81321">
    <property type="entry name" value="Family A G protein-coupled receptor-like"/>
    <property type="match status" value="1"/>
</dbReference>
<accession>A0A4S8ZR52</accession>
<evidence type="ECO:0000256" key="8">
    <source>
        <dbReference type="ARBA" id="ARBA00022991"/>
    </source>
</evidence>
<organism evidence="13 14">
    <name type="scientific">Aureobasidium pullulans</name>
    <name type="common">Black yeast</name>
    <name type="synonym">Pullularia pullulans</name>
    <dbReference type="NCBI Taxonomy" id="5580"/>
    <lineage>
        <taxon>Eukaryota</taxon>
        <taxon>Fungi</taxon>
        <taxon>Dikarya</taxon>
        <taxon>Ascomycota</taxon>
        <taxon>Pezizomycotina</taxon>
        <taxon>Dothideomycetes</taxon>
        <taxon>Dothideomycetidae</taxon>
        <taxon>Dothideales</taxon>
        <taxon>Saccotheciaceae</taxon>
        <taxon>Aureobasidium</taxon>
    </lineage>
</organism>
<feature type="transmembrane region" description="Helical" evidence="12">
    <location>
        <begin position="168"/>
        <end position="187"/>
    </location>
</feature>
<dbReference type="EMBL" id="QZAO01000436">
    <property type="protein sequence ID" value="THW68701.1"/>
    <property type="molecule type" value="Genomic_DNA"/>
</dbReference>